<protein>
    <recommendedName>
        <fullName evidence="4">EF-hand domain-containing protein</fullName>
    </recommendedName>
</protein>
<evidence type="ECO:0000313" key="5">
    <source>
        <dbReference type="EMBL" id="CAE0131948.1"/>
    </source>
</evidence>
<dbReference type="PROSITE" id="PS00018">
    <property type="entry name" value="EF_HAND_1"/>
    <property type="match status" value="5"/>
</dbReference>
<evidence type="ECO:0000256" key="2">
    <source>
        <dbReference type="SAM" id="Coils"/>
    </source>
</evidence>
<evidence type="ECO:0000259" key="4">
    <source>
        <dbReference type="PROSITE" id="PS50222"/>
    </source>
</evidence>
<sequence>MIKVEQLVVQLGDHLCKHSILSLLKQWDKDSDGVISKSEFVASMKRMLDVKSDEHDDADDIIGMAFDTIDNDRSGTLDLHELKAEMKKLQERAVKLAAVAAQKAKQAASLRKAQEARQQLEERKTRLEAQLVDLEQQVEAQRGEQPLAVKLGQLLEVDSLSVADWMKKWDKDGDGKISRVEFRYRSSSLGLREHEKDLESLFDRLDKDGSGSIDLSELDKGLRSLQKAVGDSEARKLQDELRLQALREQLASVANAQEAGVKADQADQAIEDMRQSKGFFGRLGDVVKNKNINVWLREWDRDNDGTISRLEFHHHIRTLGIPCSDAELDDTYNGIDRKGESTLMITHLRDYLKLVLEKNLQTIKEEEKHLKQAQSLRRQAERLRLEEAAKDAMEAEKKEAEAAAALRTAEEEQQLEKKQAEERKRSMEELKAAKEAKEKREKKEFDERVERARKERKEKEDLIMAQAMAAAGREIDKEKQALLRRSL</sequence>
<dbReference type="InterPro" id="IPR002048">
    <property type="entry name" value="EF_hand_dom"/>
</dbReference>
<dbReference type="Pfam" id="PF13499">
    <property type="entry name" value="EF-hand_7"/>
    <property type="match status" value="1"/>
</dbReference>
<feature type="domain" description="EF-hand" evidence="4">
    <location>
        <begin position="57"/>
        <end position="92"/>
    </location>
</feature>
<dbReference type="EMBL" id="HBHX01052440">
    <property type="protein sequence ID" value="CAE0131948.1"/>
    <property type="molecule type" value="Transcribed_RNA"/>
</dbReference>
<dbReference type="Pfam" id="PF13202">
    <property type="entry name" value="EF-hand_5"/>
    <property type="match status" value="1"/>
</dbReference>
<keyword evidence="1" id="KW-0106">Calcium</keyword>
<dbReference type="InterPro" id="IPR052591">
    <property type="entry name" value="CML21-like"/>
</dbReference>
<dbReference type="InterPro" id="IPR011992">
    <property type="entry name" value="EF-hand-dom_pair"/>
</dbReference>
<accession>A0A7S3BDG9</accession>
<keyword evidence="2" id="KW-0175">Coiled coil</keyword>
<organism evidence="5">
    <name type="scientific">Haptolina ericina</name>
    <dbReference type="NCBI Taxonomy" id="156174"/>
    <lineage>
        <taxon>Eukaryota</taxon>
        <taxon>Haptista</taxon>
        <taxon>Haptophyta</taxon>
        <taxon>Prymnesiophyceae</taxon>
        <taxon>Prymnesiales</taxon>
        <taxon>Prymnesiaceae</taxon>
        <taxon>Haptolina</taxon>
    </lineage>
</organism>
<dbReference type="InterPro" id="IPR018247">
    <property type="entry name" value="EF_Hand_1_Ca_BS"/>
</dbReference>
<dbReference type="SMART" id="SM00054">
    <property type="entry name" value="EFh"/>
    <property type="match status" value="5"/>
</dbReference>
<name>A0A7S3BDG9_9EUKA</name>
<reference evidence="5" key="1">
    <citation type="submission" date="2021-01" db="EMBL/GenBank/DDBJ databases">
        <authorList>
            <person name="Corre E."/>
            <person name="Pelletier E."/>
            <person name="Niang G."/>
            <person name="Scheremetjew M."/>
            <person name="Finn R."/>
            <person name="Kale V."/>
            <person name="Holt S."/>
            <person name="Cochrane G."/>
            <person name="Meng A."/>
            <person name="Brown T."/>
            <person name="Cohen L."/>
        </authorList>
    </citation>
    <scope>NUCLEOTIDE SEQUENCE</scope>
    <source>
        <strain evidence="5">CCMP281</strain>
    </source>
</reference>
<evidence type="ECO:0000256" key="1">
    <source>
        <dbReference type="ARBA" id="ARBA00022837"/>
    </source>
</evidence>
<feature type="domain" description="EF-hand" evidence="4">
    <location>
        <begin position="15"/>
        <end position="50"/>
    </location>
</feature>
<dbReference type="Gene3D" id="1.10.238.10">
    <property type="entry name" value="EF-hand"/>
    <property type="match status" value="4"/>
</dbReference>
<proteinExistence type="predicted"/>
<feature type="domain" description="EF-hand" evidence="4">
    <location>
        <begin position="157"/>
        <end position="192"/>
    </location>
</feature>
<feature type="region of interest" description="Disordered" evidence="3">
    <location>
        <begin position="410"/>
        <end position="461"/>
    </location>
</feature>
<dbReference type="Pfam" id="PF13405">
    <property type="entry name" value="EF-hand_6"/>
    <property type="match status" value="1"/>
</dbReference>
<dbReference type="Pfam" id="PF13833">
    <property type="entry name" value="EF-hand_8"/>
    <property type="match status" value="1"/>
</dbReference>
<dbReference type="GO" id="GO:0005509">
    <property type="term" value="F:calcium ion binding"/>
    <property type="evidence" value="ECO:0007669"/>
    <property type="project" value="InterPro"/>
</dbReference>
<gene>
    <name evidence="5" type="ORF">HERI1096_LOCUS28950</name>
</gene>
<feature type="domain" description="EF-hand" evidence="4">
    <location>
        <begin position="287"/>
        <end position="322"/>
    </location>
</feature>
<dbReference type="PROSITE" id="PS50222">
    <property type="entry name" value="EF_HAND_2"/>
    <property type="match status" value="5"/>
</dbReference>
<feature type="domain" description="EF-hand" evidence="4">
    <location>
        <begin position="193"/>
        <end position="228"/>
    </location>
</feature>
<feature type="coiled-coil region" evidence="2">
    <location>
        <begin position="79"/>
        <end position="144"/>
    </location>
</feature>
<dbReference type="PANTHER" id="PTHR23064">
    <property type="entry name" value="TROPONIN"/>
    <property type="match status" value="1"/>
</dbReference>
<dbReference type="AlphaFoldDB" id="A0A7S3BDG9"/>
<evidence type="ECO:0000256" key="3">
    <source>
        <dbReference type="SAM" id="MobiDB-lite"/>
    </source>
</evidence>
<dbReference type="SUPFAM" id="SSF47473">
    <property type="entry name" value="EF-hand"/>
    <property type="match status" value="2"/>
</dbReference>
<dbReference type="CDD" id="cd00051">
    <property type="entry name" value="EFh"/>
    <property type="match status" value="1"/>
</dbReference>